<feature type="domain" description="CobN/magnesium chelatase" evidence="1">
    <location>
        <begin position="100"/>
        <end position="1191"/>
    </location>
</feature>
<dbReference type="CDD" id="cd10150">
    <property type="entry name" value="CobN_like"/>
    <property type="match status" value="1"/>
</dbReference>
<proteinExistence type="predicted"/>
<evidence type="ECO:0000313" key="3">
    <source>
        <dbReference type="Proteomes" id="UP000515976"/>
    </source>
</evidence>
<dbReference type="Proteomes" id="UP000515976">
    <property type="component" value="Chromosome"/>
</dbReference>
<dbReference type="GO" id="GO:0009236">
    <property type="term" value="P:cobalamin biosynthetic process"/>
    <property type="evidence" value="ECO:0007669"/>
    <property type="project" value="InterPro"/>
</dbReference>
<dbReference type="GO" id="GO:0051116">
    <property type="term" value="F:cobaltochelatase activity"/>
    <property type="evidence" value="ECO:0007669"/>
    <property type="project" value="UniProtKB-EC"/>
</dbReference>
<reference evidence="2 3" key="1">
    <citation type="submission" date="2020-08" db="EMBL/GenBank/DDBJ databases">
        <title>Genome sequence of Phycicoccus endophyticus JCM 31784T.</title>
        <authorList>
            <person name="Hyun D.-W."/>
            <person name="Bae J.-W."/>
        </authorList>
    </citation>
    <scope>NUCLEOTIDE SEQUENCE [LARGE SCALE GENOMIC DNA]</scope>
    <source>
        <strain evidence="2 3">JCM 31784</strain>
    </source>
</reference>
<keyword evidence="3" id="KW-1185">Reference proteome</keyword>
<evidence type="ECO:0000313" key="2">
    <source>
        <dbReference type="EMBL" id="QNN50204.1"/>
    </source>
</evidence>
<name>A0A7G9R3M9_9MICO</name>
<evidence type="ECO:0000259" key="1">
    <source>
        <dbReference type="Pfam" id="PF02514"/>
    </source>
</evidence>
<dbReference type="PANTHER" id="PTHR44119">
    <property type="entry name" value="MAGNESIUM-CHELATASE SUBUNIT CHLH, CHLOROPLASTIC"/>
    <property type="match status" value="1"/>
</dbReference>
<sequence>MPRIALLSTSDTDLLSARASGADFVVANPTRPGHADLAALLESADVVVARILGTPEDLCSGFARIRQAGVPVVVVGGEQAPNAQLMAESTAPQGVVREAHEYLRHGGAGNLAQLHAFLSDTLLLTGEGFEAPVELPGWGVLERPAPEPSATPRPRVGILFYRAQYAAGNTAYVHALADAVDAAGGVGEPVFATSLRDAPAGLLEQLATYDAVVTTVLAAGGSRPASASAGGEDEAWDVARLAALDVPLLQGLCLTWSRAQWAAAADGMSPLDVATQVAIPEFDGRVVTVPFSFKETDEEGLARYVADPERCARVAGIALGHARLRHVPPAKRKVAVVLSAYPTKHSRIGNAVGLDTPVSTVRLLRMMRAAGYDLGEPGAVPGLDPLPPVEGEAPDTTAGNALVHALIAAGGQDPEWLTETQLTEHHVRIPAARYREWFERFPQDLRDAVTQAWGEAPGEVFVDHSGAEPAIVTAALRAGNVVVLVQPPRGFGENPIAIYHDPDLAPSHHYLATYRWLEEEFGAHAVVHMGKHGNLEWLPGKNLAMSASCGTDAALGSLPLVYPFLVNDPGEGTQAKRRAHATVVDHLVPPMARAESYGDIARLEQLLDEYGNVSVMDPAKAPALRGEIWTLIQAAQLHHDLGIEERPDEETFDDFVMHVDGWLCEVKDVQIRDGLHVLGQPPEGQALVDLVLAVLRATQVFGGRRGAVPGLRTALGLAEGASSTARTDEVEARARELVEALAGAGWDAGSVPALVAGSLGEPDPGVEASLTFACEEVVPRLRRTTDELAMVLHALEGGYVPAGPSGSPLRGLVNVLPTGRNFYSVDPKAIPSRLAYETGTAMADSLLARYREDHGGVPQSVGLSAWGTSAMRTSGDDLGEVLALLGVTPVWDEQSRRVVGLEAIALEELGRPRVDVTVRISGFFRDAFPHVVDLLDDAVALVVGLEEPLELNHPRAHALADEAEHGDARRARTRIFGSKPGSYGAGVLEVLEQGSWRDDADLAEVYTAWGGFAYGRDLDGAPAREDMERSYRRIQVAAKNVDNRESDILDSDDYFQYHGGMVATVRALTGTAPTAYVGDSTTPDLVRTRTLHEETSRVFRARVVNPRWVAAMRRHGYKGAFELAATVDYLFGFDATTGVVEDWMYDRVAREYVTDEETQAFLRHANPWALRGIVEKLSEAADRGLWQEPDPGLLAEMHRVYLEVEGDIEAGQEA</sequence>
<dbReference type="InterPro" id="IPR003672">
    <property type="entry name" value="CobN/Mg_chltase"/>
</dbReference>
<dbReference type="NCBIfam" id="TIGR02257">
    <property type="entry name" value="cobalto_cobN"/>
    <property type="match status" value="1"/>
</dbReference>
<dbReference type="KEGG" id="pei:H9L10_03920"/>
<dbReference type="Pfam" id="PF02514">
    <property type="entry name" value="CobN-Mg_chel"/>
    <property type="match status" value="1"/>
</dbReference>
<dbReference type="AlphaFoldDB" id="A0A7G9R3M9"/>
<organism evidence="2 3">
    <name type="scientific">Phycicoccus endophyticus</name>
    <dbReference type="NCBI Taxonomy" id="1690220"/>
    <lineage>
        <taxon>Bacteria</taxon>
        <taxon>Bacillati</taxon>
        <taxon>Actinomycetota</taxon>
        <taxon>Actinomycetes</taxon>
        <taxon>Micrococcales</taxon>
        <taxon>Intrasporangiaceae</taxon>
        <taxon>Phycicoccus</taxon>
    </lineage>
</organism>
<dbReference type="RefSeq" id="WP_166097509.1">
    <property type="nucleotide sequence ID" value="NZ_BMMY01000001.1"/>
</dbReference>
<dbReference type="EC" id="6.6.1.2" evidence="2"/>
<gene>
    <name evidence="2" type="primary">cobN</name>
    <name evidence="2" type="ORF">H9L10_03920</name>
</gene>
<keyword evidence="2" id="KW-0436">Ligase</keyword>
<dbReference type="InterPro" id="IPR011953">
    <property type="entry name" value="Cobalto_CobN"/>
</dbReference>
<protein>
    <submittedName>
        <fullName evidence="2">Cobaltochelatase subunit CobN</fullName>
        <ecNumber evidence="2">6.6.1.2</ecNumber>
    </submittedName>
</protein>
<accession>A0A7G9R3M9</accession>
<dbReference type="PANTHER" id="PTHR44119:SF4">
    <property type="entry name" value="AEROBIC COBALTOCHELATASE SUBUNIT COBN"/>
    <property type="match status" value="1"/>
</dbReference>
<dbReference type="EMBL" id="CP060712">
    <property type="protein sequence ID" value="QNN50204.1"/>
    <property type="molecule type" value="Genomic_DNA"/>
</dbReference>